<dbReference type="GeneID" id="93924465"/>
<dbReference type="RefSeq" id="WP_002963133.1">
    <property type="nucleotide sequence ID" value="NZ_CP029490.1"/>
</dbReference>
<organism evidence="1 2">
    <name type="scientific">Streptococcus sobrinus</name>
    <dbReference type="NCBI Taxonomy" id="1310"/>
    <lineage>
        <taxon>Bacteria</taxon>
        <taxon>Bacillati</taxon>
        <taxon>Bacillota</taxon>
        <taxon>Bacilli</taxon>
        <taxon>Lactobacillales</taxon>
        <taxon>Streptococcaceae</taxon>
        <taxon>Streptococcus</taxon>
    </lineage>
</organism>
<evidence type="ECO:0000313" key="1">
    <source>
        <dbReference type="EMBL" id="AWN21307.1"/>
    </source>
</evidence>
<dbReference type="EMBL" id="CP029490">
    <property type="protein sequence ID" value="AWN21307.1"/>
    <property type="molecule type" value="Genomic_DNA"/>
</dbReference>
<name>A0ABN5LMN2_9STRE</name>
<proteinExistence type="predicted"/>
<gene>
    <name evidence="1" type="ORF">DK182_08090</name>
</gene>
<protein>
    <submittedName>
        <fullName evidence="1">FeoB-associated Cys-rich membrane protein</fullName>
    </submittedName>
</protein>
<sequence length="52" mass="5517">MSTYIIAGLIALAVIAGLRHYIKQKGSCGDCDCACPIKDEMGKATKINQKSS</sequence>
<dbReference type="Proteomes" id="UP000245369">
    <property type="component" value="Chromosome"/>
</dbReference>
<evidence type="ECO:0000313" key="2">
    <source>
        <dbReference type="Proteomes" id="UP000245369"/>
    </source>
</evidence>
<keyword evidence="2" id="KW-1185">Reference proteome</keyword>
<accession>A0ABN5LMN2</accession>
<reference evidence="1 2" key="1">
    <citation type="submission" date="2018-05" db="EMBL/GenBank/DDBJ databases">
        <title>Complete genome sequences of Streptococcus sobrinus.</title>
        <authorList>
            <person name="Sales M."/>
            <person name="Jensen P.A."/>
        </authorList>
    </citation>
    <scope>NUCLEOTIDE SEQUENCE [LARGE SCALE GENOMIC DNA]</scope>
    <source>
        <strain evidence="1 2">SL1</strain>
    </source>
</reference>